<protein>
    <submittedName>
        <fullName evidence="1">Uncharacterized protein</fullName>
    </submittedName>
</protein>
<dbReference type="Proteomes" id="UP000887013">
    <property type="component" value="Unassembled WGS sequence"/>
</dbReference>
<gene>
    <name evidence="1" type="ORF">NPIL_396951</name>
</gene>
<comment type="caution">
    <text evidence="1">The sequence shown here is derived from an EMBL/GenBank/DDBJ whole genome shotgun (WGS) entry which is preliminary data.</text>
</comment>
<evidence type="ECO:0000313" key="2">
    <source>
        <dbReference type="Proteomes" id="UP000887013"/>
    </source>
</evidence>
<dbReference type="AlphaFoldDB" id="A0A8X6PND1"/>
<dbReference type="EMBL" id="BMAW01071878">
    <property type="protein sequence ID" value="GFT80170.1"/>
    <property type="molecule type" value="Genomic_DNA"/>
</dbReference>
<accession>A0A8X6PND1</accession>
<evidence type="ECO:0000313" key="1">
    <source>
        <dbReference type="EMBL" id="GFT80170.1"/>
    </source>
</evidence>
<keyword evidence="2" id="KW-1185">Reference proteome</keyword>
<organism evidence="1 2">
    <name type="scientific">Nephila pilipes</name>
    <name type="common">Giant wood spider</name>
    <name type="synonym">Nephila maculata</name>
    <dbReference type="NCBI Taxonomy" id="299642"/>
    <lineage>
        <taxon>Eukaryota</taxon>
        <taxon>Metazoa</taxon>
        <taxon>Ecdysozoa</taxon>
        <taxon>Arthropoda</taxon>
        <taxon>Chelicerata</taxon>
        <taxon>Arachnida</taxon>
        <taxon>Araneae</taxon>
        <taxon>Araneomorphae</taxon>
        <taxon>Entelegynae</taxon>
        <taxon>Araneoidea</taxon>
        <taxon>Nephilidae</taxon>
        <taxon>Nephila</taxon>
    </lineage>
</organism>
<proteinExistence type="predicted"/>
<sequence>MVKGYFRFPPNWQIPVSKIGTALLFPNPGGTFENAPENATFKIRRLLLIFRSPFEAVMLLLMVIRSPHGRYSAWIRRFIMN</sequence>
<name>A0A8X6PND1_NEPPI</name>
<reference evidence="1" key="1">
    <citation type="submission" date="2020-08" db="EMBL/GenBank/DDBJ databases">
        <title>Multicomponent nature underlies the extraordinary mechanical properties of spider dragline silk.</title>
        <authorList>
            <person name="Kono N."/>
            <person name="Nakamura H."/>
            <person name="Mori M."/>
            <person name="Yoshida Y."/>
            <person name="Ohtoshi R."/>
            <person name="Malay A.D."/>
            <person name="Moran D.A.P."/>
            <person name="Tomita M."/>
            <person name="Numata K."/>
            <person name="Arakawa K."/>
        </authorList>
    </citation>
    <scope>NUCLEOTIDE SEQUENCE</scope>
</reference>